<keyword evidence="4" id="KW-1185">Reference proteome</keyword>
<proteinExistence type="predicted"/>
<dbReference type="SUPFAM" id="SSF53448">
    <property type="entry name" value="Nucleotide-diphospho-sugar transferases"/>
    <property type="match status" value="1"/>
</dbReference>
<feature type="domain" description="Glycosyltransferase 2-like" evidence="2">
    <location>
        <begin position="25"/>
        <end position="192"/>
    </location>
</feature>
<dbReference type="PANTHER" id="PTHR22916">
    <property type="entry name" value="GLYCOSYLTRANSFERASE"/>
    <property type="match status" value="1"/>
</dbReference>
<dbReference type="Pfam" id="PF00535">
    <property type="entry name" value="Glycos_transf_2"/>
    <property type="match status" value="1"/>
</dbReference>
<dbReference type="InterPro" id="IPR001173">
    <property type="entry name" value="Glyco_trans_2-like"/>
</dbReference>
<name>A0ABX9XMV1_9PSED</name>
<evidence type="ECO:0000313" key="4">
    <source>
        <dbReference type="Proteomes" id="UP000275199"/>
    </source>
</evidence>
<comment type="caution">
    <text evidence="3">The sequence shown here is derived from an EMBL/GenBank/DDBJ whole genome shotgun (WGS) entry which is preliminary data.</text>
</comment>
<reference evidence="3 4" key="1">
    <citation type="submission" date="2018-11" db="EMBL/GenBank/DDBJ databases">
        <authorList>
            <person name="Jang G.I."/>
            <person name="Hwang C.Y."/>
        </authorList>
    </citation>
    <scope>NUCLEOTIDE SEQUENCE [LARGE SCALE GENOMIC DNA]</scope>
    <source>
        <strain evidence="3 4">SSM26</strain>
    </source>
</reference>
<sequence length="354" mass="40245">MKREAWSPCCLPISERIMQTPRVTFIIATYRRVDALHSTLRSLQLQTCQQWEAIVVGDCCGPETGAMLHTLADDRIRYYNFPERFGEQSGPNSFGLHLATGDFVCFLNHDDLLLADHLDYALGQIAAAGADFYIGQAANGYQLAADASGAIMPVFTSVLPLQPDLVDLIKEDDYAFDPSSFWLVRRAYARKVGSWQHSSRLWRTPLRHWIMRAWRLGGVFSFGDRVTGLRFWTQNVRASTSLYDVETTEHQYMIKMMEARSVHDVHAFIAQQLQEAASKRGPARRKKPIGTRRALQKALFLHLGIDHLVVRSWFSRRDKGGLHKTLLQKRTGESISQPMDIDSLLKNPEALRVL</sequence>
<dbReference type="PANTHER" id="PTHR22916:SF3">
    <property type="entry name" value="UDP-GLCNAC:BETAGAL BETA-1,3-N-ACETYLGLUCOSAMINYLTRANSFERASE-LIKE PROTEIN 1"/>
    <property type="match status" value="1"/>
</dbReference>
<keyword evidence="1" id="KW-0472">Membrane</keyword>
<dbReference type="Proteomes" id="UP000275199">
    <property type="component" value="Unassembled WGS sequence"/>
</dbReference>
<evidence type="ECO:0000256" key="1">
    <source>
        <dbReference type="ARBA" id="ARBA00022519"/>
    </source>
</evidence>
<evidence type="ECO:0000259" key="2">
    <source>
        <dbReference type="Pfam" id="PF00535"/>
    </source>
</evidence>
<gene>
    <name evidence="3" type="ORF">EF096_05035</name>
</gene>
<keyword evidence="1" id="KW-0997">Cell inner membrane</keyword>
<protein>
    <submittedName>
        <fullName evidence="3">Glycosyltransferase</fullName>
    </submittedName>
</protein>
<accession>A0ABX9XMV1</accession>
<evidence type="ECO:0000313" key="3">
    <source>
        <dbReference type="EMBL" id="ROZ86579.1"/>
    </source>
</evidence>
<dbReference type="EMBL" id="RKKU01000004">
    <property type="protein sequence ID" value="ROZ86579.1"/>
    <property type="molecule type" value="Genomic_DNA"/>
</dbReference>
<dbReference type="InterPro" id="IPR029044">
    <property type="entry name" value="Nucleotide-diphossugar_trans"/>
</dbReference>
<keyword evidence="1" id="KW-1003">Cell membrane</keyword>
<dbReference type="Gene3D" id="3.90.550.10">
    <property type="entry name" value="Spore Coat Polysaccharide Biosynthesis Protein SpsA, Chain A"/>
    <property type="match status" value="1"/>
</dbReference>
<organism evidence="3 4">
    <name type="scientific">Pseudomonas neustonica</name>
    <dbReference type="NCBI Taxonomy" id="2487346"/>
    <lineage>
        <taxon>Bacteria</taxon>
        <taxon>Pseudomonadati</taxon>
        <taxon>Pseudomonadota</taxon>
        <taxon>Gammaproteobacteria</taxon>
        <taxon>Pseudomonadales</taxon>
        <taxon>Pseudomonadaceae</taxon>
        <taxon>Pseudomonas</taxon>
    </lineage>
</organism>